<gene>
    <name evidence="1" type="ORF">QWZ12_20850</name>
</gene>
<accession>A0ABT8BLG5</accession>
<sequence length="200" mass="21528">MGPEAQADDGADVPRYAPDEIIDAVGHLSPAELARIEDISRYFAPRCAMQPEDLRQEAYARAFGTRSCKVGTGMVDFLAGIMKSIASDGYRSRKKAREDGALEVVYVEAFGANGVPEPAFEAPSPEEAALSRRYHGDALAKALACIDGDEELQLLAEGVFDGLRGKELEDLLDKDTKGLAAVRKRLARRLAASFPNGVSV</sequence>
<dbReference type="EMBL" id="JAUFPX010000020">
    <property type="protein sequence ID" value="MDN3593052.1"/>
    <property type="molecule type" value="Genomic_DNA"/>
</dbReference>
<evidence type="ECO:0000313" key="2">
    <source>
        <dbReference type="Proteomes" id="UP001224644"/>
    </source>
</evidence>
<comment type="caution">
    <text evidence="1">The sequence shown here is derived from an EMBL/GenBank/DDBJ whole genome shotgun (WGS) entry which is preliminary data.</text>
</comment>
<dbReference type="RefSeq" id="WP_238225324.1">
    <property type="nucleotide sequence ID" value="NZ_BPQD01000011.1"/>
</dbReference>
<evidence type="ECO:0000313" key="1">
    <source>
        <dbReference type="EMBL" id="MDN3593052.1"/>
    </source>
</evidence>
<name>A0ABT8BLG5_9HYPH</name>
<proteinExistence type="predicted"/>
<dbReference type="Proteomes" id="UP001224644">
    <property type="component" value="Unassembled WGS sequence"/>
</dbReference>
<protein>
    <recommendedName>
        <fullName evidence="3">Sigma-70 family RNA polymerase sigma factor</fullName>
    </recommendedName>
</protein>
<reference evidence="2" key="1">
    <citation type="journal article" date="2019" name="Int. J. Syst. Evol. Microbiol.">
        <title>The Global Catalogue of Microorganisms (GCM) 10K type strain sequencing project: providing services to taxonomists for standard genome sequencing and annotation.</title>
        <authorList>
            <consortium name="The Broad Institute Genomics Platform"/>
            <consortium name="The Broad Institute Genome Sequencing Center for Infectious Disease"/>
            <person name="Wu L."/>
            <person name="Ma J."/>
        </authorList>
    </citation>
    <scope>NUCLEOTIDE SEQUENCE [LARGE SCALE GENOMIC DNA]</scope>
    <source>
        <strain evidence="2">CECT 7069</strain>
    </source>
</reference>
<organism evidence="1 2">
    <name type="scientific">Methylobacterium adhaesivum</name>
    <dbReference type="NCBI Taxonomy" id="333297"/>
    <lineage>
        <taxon>Bacteria</taxon>
        <taxon>Pseudomonadati</taxon>
        <taxon>Pseudomonadota</taxon>
        <taxon>Alphaproteobacteria</taxon>
        <taxon>Hyphomicrobiales</taxon>
        <taxon>Methylobacteriaceae</taxon>
        <taxon>Methylobacterium</taxon>
    </lineage>
</organism>
<evidence type="ECO:0008006" key="3">
    <source>
        <dbReference type="Google" id="ProtNLM"/>
    </source>
</evidence>
<keyword evidence="2" id="KW-1185">Reference proteome</keyword>